<evidence type="ECO:0000313" key="1">
    <source>
        <dbReference type="EMBL" id="EPS97602.1"/>
    </source>
</evidence>
<name>S8DY97_FOMSC</name>
<dbReference type="HOGENOM" id="CLU_1749670_0_0_1"/>
<dbReference type="SUPFAM" id="SSF46689">
    <property type="entry name" value="Homeodomain-like"/>
    <property type="match status" value="1"/>
</dbReference>
<accession>S8DY97</accession>
<dbReference type="InParanoid" id="S8DY97"/>
<dbReference type="Pfam" id="PF13384">
    <property type="entry name" value="HTH_23"/>
    <property type="match status" value="1"/>
</dbReference>
<evidence type="ECO:0000313" key="2">
    <source>
        <dbReference type="Proteomes" id="UP000015241"/>
    </source>
</evidence>
<gene>
    <name evidence="1" type="ORF">FOMPIDRAFT_1052174</name>
</gene>
<reference evidence="1 2" key="1">
    <citation type="journal article" date="2012" name="Science">
        <title>The Paleozoic origin of enzymatic lignin decomposition reconstructed from 31 fungal genomes.</title>
        <authorList>
            <person name="Floudas D."/>
            <person name="Binder M."/>
            <person name="Riley R."/>
            <person name="Barry K."/>
            <person name="Blanchette R.A."/>
            <person name="Henrissat B."/>
            <person name="Martinez A.T."/>
            <person name="Otillar R."/>
            <person name="Spatafora J.W."/>
            <person name="Yadav J.S."/>
            <person name="Aerts A."/>
            <person name="Benoit I."/>
            <person name="Boyd A."/>
            <person name="Carlson A."/>
            <person name="Copeland A."/>
            <person name="Coutinho P.M."/>
            <person name="de Vries R.P."/>
            <person name="Ferreira P."/>
            <person name="Findley K."/>
            <person name="Foster B."/>
            <person name="Gaskell J."/>
            <person name="Glotzer D."/>
            <person name="Gorecki P."/>
            <person name="Heitman J."/>
            <person name="Hesse C."/>
            <person name="Hori C."/>
            <person name="Igarashi K."/>
            <person name="Jurgens J.A."/>
            <person name="Kallen N."/>
            <person name="Kersten P."/>
            <person name="Kohler A."/>
            <person name="Kuees U."/>
            <person name="Kumar T.K.A."/>
            <person name="Kuo A."/>
            <person name="LaButti K."/>
            <person name="Larrondo L.F."/>
            <person name="Lindquist E."/>
            <person name="Ling A."/>
            <person name="Lombard V."/>
            <person name="Lucas S."/>
            <person name="Lundell T."/>
            <person name="Martin R."/>
            <person name="McLaughlin D.J."/>
            <person name="Morgenstern I."/>
            <person name="Morin E."/>
            <person name="Murat C."/>
            <person name="Nagy L.G."/>
            <person name="Nolan M."/>
            <person name="Ohm R.A."/>
            <person name="Patyshakuliyeva A."/>
            <person name="Rokas A."/>
            <person name="Ruiz-Duenas F.J."/>
            <person name="Sabat G."/>
            <person name="Salamov A."/>
            <person name="Samejima M."/>
            <person name="Schmutz J."/>
            <person name="Slot J.C."/>
            <person name="St John F."/>
            <person name="Stenlid J."/>
            <person name="Sun H."/>
            <person name="Sun S."/>
            <person name="Syed K."/>
            <person name="Tsang A."/>
            <person name="Wiebenga A."/>
            <person name="Young D."/>
            <person name="Pisabarro A."/>
            <person name="Eastwood D.C."/>
            <person name="Martin F."/>
            <person name="Cullen D."/>
            <person name="Grigoriev I.V."/>
            <person name="Hibbett D.S."/>
        </authorList>
    </citation>
    <scope>NUCLEOTIDE SEQUENCE</scope>
    <source>
        <strain evidence="2">FP-58527</strain>
    </source>
</reference>
<dbReference type="InterPro" id="IPR009057">
    <property type="entry name" value="Homeodomain-like_sf"/>
</dbReference>
<evidence type="ECO:0008006" key="3">
    <source>
        <dbReference type="Google" id="ProtNLM"/>
    </source>
</evidence>
<organism evidence="1 2">
    <name type="scientific">Fomitopsis schrenkii</name>
    <name type="common">Brown rot fungus</name>
    <dbReference type="NCBI Taxonomy" id="2126942"/>
    <lineage>
        <taxon>Eukaryota</taxon>
        <taxon>Fungi</taxon>
        <taxon>Dikarya</taxon>
        <taxon>Basidiomycota</taxon>
        <taxon>Agaricomycotina</taxon>
        <taxon>Agaricomycetes</taxon>
        <taxon>Polyporales</taxon>
        <taxon>Fomitopsis</taxon>
    </lineage>
</organism>
<dbReference type="AlphaFoldDB" id="S8DY97"/>
<sequence>MVYTHHDPGIKQRVLQLRDKGYTTDGAAAVLGVHAKSIRRWCANYEAFGEVKLPDVHSGRLPLISRNMEKVLAEVYRVGPMPTSTRHSSPSHSQSRTTYISRCTPCERDEERRKQWREEIRADFTAEQLVFGDQVSIDKRNLQQNSLAM</sequence>
<proteinExistence type="predicted"/>
<dbReference type="Proteomes" id="UP000015241">
    <property type="component" value="Unassembled WGS sequence"/>
</dbReference>
<protein>
    <recommendedName>
        <fullName evidence="3">Helix-turn-helix domain-containing protein</fullName>
    </recommendedName>
</protein>
<dbReference type="EMBL" id="KE504174">
    <property type="protein sequence ID" value="EPS97602.1"/>
    <property type="molecule type" value="Genomic_DNA"/>
</dbReference>
<keyword evidence="2" id="KW-1185">Reference proteome</keyword>